<evidence type="ECO:0000256" key="10">
    <source>
        <dbReference type="RuleBase" id="RU000544"/>
    </source>
</evidence>
<keyword evidence="7 10" id="KW-0067">ATP-binding</keyword>
<evidence type="ECO:0000256" key="4">
    <source>
        <dbReference type="ARBA" id="ARBA00022679"/>
    </source>
</evidence>
<dbReference type="PIRSF" id="PIRSF035805">
    <property type="entry name" value="TK_cell"/>
    <property type="match status" value="1"/>
</dbReference>
<gene>
    <name evidence="13" type="ORF">Rai3103_15345</name>
</gene>
<evidence type="ECO:0000256" key="8">
    <source>
        <dbReference type="PIRSR" id="PIRSR035805-1"/>
    </source>
</evidence>
<evidence type="ECO:0000256" key="3">
    <source>
        <dbReference type="ARBA" id="ARBA00022634"/>
    </source>
</evidence>
<dbReference type="InterPro" id="IPR027417">
    <property type="entry name" value="P-loop_NTPase"/>
</dbReference>
<keyword evidence="5 10" id="KW-0547">Nucleotide-binding</keyword>
<dbReference type="SUPFAM" id="SSF57716">
    <property type="entry name" value="Glucocorticoid receptor-like (DNA-binding domain)"/>
    <property type="match status" value="1"/>
</dbReference>
<proteinExistence type="inferred from homology"/>
<feature type="compositionally biased region" description="Low complexity" evidence="12">
    <location>
        <begin position="210"/>
        <end position="232"/>
    </location>
</feature>
<reference evidence="13 14" key="1">
    <citation type="submission" date="2019-10" db="EMBL/GenBank/DDBJ databases">
        <title>Genomic analysis of Raineyella sp. CBA3103.</title>
        <authorList>
            <person name="Roh S.W."/>
        </authorList>
    </citation>
    <scope>NUCLEOTIDE SEQUENCE [LARGE SCALE GENOMIC DNA]</scope>
    <source>
        <strain evidence="13 14">CBA3103</strain>
    </source>
</reference>
<evidence type="ECO:0000256" key="5">
    <source>
        <dbReference type="ARBA" id="ARBA00022741"/>
    </source>
</evidence>
<dbReference type="GO" id="GO:0005524">
    <property type="term" value="F:ATP binding"/>
    <property type="evidence" value="ECO:0007669"/>
    <property type="project" value="UniProtKB-KW"/>
</dbReference>
<dbReference type="EMBL" id="CP045725">
    <property type="protein sequence ID" value="QGF24777.1"/>
    <property type="molecule type" value="Genomic_DNA"/>
</dbReference>
<dbReference type="GO" id="GO:0046104">
    <property type="term" value="P:thymidine metabolic process"/>
    <property type="evidence" value="ECO:0007669"/>
    <property type="project" value="TreeGrafter"/>
</dbReference>
<feature type="active site" description="Proton acceptor" evidence="8">
    <location>
        <position position="87"/>
    </location>
</feature>
<evidence type="ECO:0000256" key="11">
    <source>
        <dbReference type="RuleBase" id="RU004165"/>
    </source>
</evidence>
<evidence type="ECO:0000313" key="13">
    <source>
        <dbReference type="EMBL" id="QGF24777.1"/>
    </source>
</evidence>
<dbReference type="PANTHER" id="PTHR11441">
    <property type="entry name" value="THYMIDINE KINASE"/>
    <property type="match status" value="1"/>
</dbReference>
<evidence type="ECO:0000256" key="9">
    <source>
        <dbReference type="PIRSR" id="PIRSR035805-2"/>
    </source>
</evidence>
<dbReference type="Gene3D" id="3.40.50.300">
    <property type="entry name" value="P-loop containing nucleotide triphosphate hydrolases"/>
    <property type="match status" value="1"/>
</dbReference>
<evidence type="ECO:0000256" key="12">
    <source>
        <dbReference type="SAM" id="MobiDB-lite"/>
    </source>
</evidence>
<sequence>MAELVFFTGVMESGKSTLALQLDHTLTTGGRRGAVFTCEDRSGPAVVTSRLGLTRRAVEVSDDFDFWHHVIGLLTHGERLEYLICDEAQFYRPAHVDQLARIVDDLELDVYAFGLLTDFRTEIFPGSRRLVELADRLETLQVTPLCWCGAKATTNTRTVDGWIVTEGDQKVVGDVGGRTEDGAGAGQGVLAYEVLCRKHHRSGTTRKVVALGSPAEPLPLGGPGQEELGGPEEPAPTDGRNQP</sequence>
<evidence type="ECO:0000256" key="1">
    <source>
        <dbReference type="ARBA" id="ARBA00007587"/>
    </source>
</evidence>
<keyword evidence="6 10" id="KW-0418">Kinase</keyword>
<dbReference type="GO" id="GO:0004797">
    <property type="term" value="F:thymidine kinase activity"/>
    <property type="evidence" value="ECO:0007669"/>
    <property type="project" value="UniProtKB-EC"/>
</dbReference>
<dbReference type="GO" id="GO:0071897">
    <property type="term" value="P:DNA biosynthetic process"/>
    <property type="evidence" value="ECO:0007669"/>
    <property type="project" value="UniProtKB-KW"/>
</dbReference>
<evidence type="ECO:0000256" key="2">
    <source>
        <dbReference type="ARBA" id="ARBA00012118"/>
    </source>
</evidence>
<dbReference type="GO" id="GO:0005829">
    <property type="term" value="C:cytosol"/>
    <property type="evidence" value="ECO:0007669"/>
    <property type="project" value="TreeGrafter"/>
</dbReference>
<comment type="catalytic activity">
    <reaction evidence="10">
        <text>thymidine + ATP = dTMP + ADP + H(+)</text>
        <dbReference type="Rhea" id="RHEA:19129"/>
        <dbReference type="ChEBI" id="CHEBI:15378"/>
        <dbReference type="ChEBI" id="CHEBI:17748"/>
        <dbReference type="ChEBI" id="CHEBI:30616"/>
        <dbReference type="ChEBI" id="CHEBI:63528"/>
        <dbReference type="ChEBI" id="CHEBI:456216"/>
        <dbReference type="EC" id="2.7.1.21"/>
    </reaction>
</comment>
<evidence type="ECO:0000256" key="6">
    <source>
        <dbReference type="ARBA" id="ARBA00022777"/>
    </source>
</evidence>
<dbReference type="PANTHER" id="PTHR11441:SF0">
    <property type="entry name" value="THYMIDINE KINASE, CYTOSOLIC"/>
    <property type="match status" value="1"/>
</dbReference>
<dbReference type="RefSeq" id="WP_153573306.1">
    <property type="nucleotide sequence ID" value="NZ_CP045725.1"/>
</dbReference>
<dbReference type="SUPFAM" id="SSF52540">
    <property type="entry name" value="P-loop containing nucleoside triphosphate hydrolases"/>
    <property type="match status" value="1"/>
</dbReference>
<keyword evidence="14" id="KW-1185">Reference proteome</keyword>
<name>A0A5Q2FG50_9ACTN</name>
<feature type="binding site" evidence="9">
    <location>
        <begin position="172"/>
        <end position="176"/>
    </location>
    <ligand>
        <name>substrate</name>
    </ligand>
</feature>
<evidence type="ECO:0000313" key="14">
    <source>
        <dbReference type="Proteomes" id="UP000386847"/>
    </source>
</evidence>
<dbReference type="Proteomes" id="UP000386847">
    <property type="component" value="Chromosome"/>
</dbReference>
<keyword evidence="4 10" id="KW-0808">Transferase</keyword>
<dbReference type="EC" id="2.7.1.21" evidence="2 10"/>
<feature type="region of interest" description="Disordered" evidence="12">
    <location>
        <begin position="205"/>
        <end position="243"/>
    </location>
</feature>
<evidence type="ECO:0000256" key="7">
    <source>
        <dbReference type="ARBA" id="ARBA00022840"/>
    </source>
</evidence>
<dbReference type="AlphaFoldDB" id="A0A5Q2FG50"/>
<dbReference type="NCBIfam" id="NF003297">
    <property type="entry name" value="PRK04296.1-2"/>
    <property type="match status" value="1"/>
</dbReference>
<organism evidence="13 14">
    <name type="scientific">Raineyella fluvialis</name>
    <dbReference type="NCBI Taxonomy" id="2662261"/>
    <lineage>
        <taxon>Bacteria</taxon>
        <taxon>Bacillati</taxon>
        <taxon>Actinomycetota</taxon>
        <taxon>Actinomycetes</taxon>
        <taxon>Propionibacteriales</taxon>
        <taxon>Propionibacteriaceae</taxon>
        <taxon>Raineyella</taxon>
    </lineage>
</organism>
<comment type="similarity">
    <text evidence="1 11">Belongs to the thymidine kinase family.</text>
</comment>
<feature type="binding site" evidence="9">
    <location>
        <position position="192"/>
    </location>
    <ligand>
        <name>substrate</name>
    </ligand>
</feature>
<dbReference type="InterPro" id="IPR001267">
    <property type="entry name" value="Thymidine_kinase"/>
</dbReference>
<accession>A0A5Q2FG50</accession>
<dbReference type="KEGG" id="rain:Rai3103_15345"/>
<keyword evidence="3 10" id="KW-0237">DNA synthesis</keyword>
<protein>
    <recommendedName>
        <fullName evidence="2 10">Thymidine kinase</fullName>
        <ecNumber evidence="2 10">2.7.1.21</ecNumber>
    </recommendedName>
</protein>
<dbReference type="Pfam" id="PF00265">
    <property type="entry name" value="TK"/>
    <property type="match status" value="1"/>
</dbReference>